<evidence type="ECO:0000313" key="4">
    <source>
        <dbReference type="Proteomes" id="UP000265520"/>
    </source>
</evidence>
<keyword evidence="4" id="KW-1185">Reference proteome</keyword>
<dbReference type="GO" id="GO:0005198">
    <property type="term" value="F:structural molecule activity"/>
    <property type="evidence" value="ECO:0007669"/>
    <property type="project" value="InterPro"/>
</dbReference>
<feature type="compositionally biased region" description="Acidic residues" evidence="1">
    <location>
        <begin position="1"/>
        <end position="11"/>
    </location>
</feature>
<dbReference type="EMBL" id="LXQA010026892">
    <property type="protein sequence ID" value="MCH94257.1"/>
    <property type="molecule type" value="Genomic_DNA"/>
</dbReference>
<organism evidence="3 4">
    <name type="scientific">Trifolium medium</name>
    <dbReference type="NCBI Taxonomy" id="97028"/>
    <lineage>
        <taxon>Eukaryota</taxon>
        <taxon>Viridiplantae</taxon>
        <taxon>Streptophyta</taxon>
        <taxon>Embryophyta</taxon>
        <taxon>Tracheophyta</taxon>
        <taxon>Spermatophyta</taxon>
        <taxon>Magnoliopsida</taxon>
        <taxon>eudicotyledons</taxon>
        <taxon>Gunneridae</taxon>
        <taxon>Pentapetalae</taxon>
        <taxon>rosids</taxon>
        <taxon>fabids</taxon>
        <taxon>Fabales</taxon>
        <taxon>Fabaceae</taxon>
        <taxon>Papilionoideae</taxon>
        <taxon>50 kb inversion clade</taxon>
        <taxon>NPAAA clade</taxon>
        <taxon>Hologalegina</taxon>
        <taxon>IRL clade</taxon>
        <taxon>Trifolieae</taxon>
        <taxon>Trifolium</taxon>
    </lineage>
</organism>
<feature type="region of interest" description="Disordered" evidence="1">
    <location>
        <begin position="1"/>
        <end position="25"/>
    </location>
</feature>
<evidence type="ECO:0000256" key="1">
    <source>
        <dbReference type="SAM" id="MobiDB-lite"/>
    </source>
</evidence>
<evidence type="ECO:0000259" key="2">
    <source>
        <dbReference type="Pfam" id="PF07718"/>
    </source>
</evidence>
<dbReference type="GO" id="GO:0006888">
    <property type="term" value="P:endoplasmic reticulum to Golgi vesicle-mediated transport"/>
    <property type="evidence" value="ECO:0007669"/>
    <property type="project" value="TreeGrafter"/>
</dbReference>
<comment type="caution">
    <text evidence="3">The sequence shown here is derived from an EMBL/GenBank/DDBJ whole genome shotgun (WGS) entry which is preliminary data.</text>
</comment>
<sequence>MSQLELEDEVQDDLKHATGEFTKDADDSNKLNRILQVTGLGDPVNAEAYATVHHYETVLDVTVINRTMETLHNL</sequence>
<dbReference type="Proteomes" id="UP000265520">
    <property type="component" value="Unassembled WGS sequence"/>
</dbReference>
<evidence type="ECO:0000313" key="3">
    <source>
        <dbReference type="EMBL" id="MCH94257.1"/>
    </source>
</evidence>
<dbReference type="GO" id="GO:0006886">
    <property type="term" value="P:intracellular protein transport"/>
    <property type="evidence" value="ECO:0007669"/>
    <property type="project" value="InterPro"/>
</dbReference>
<reference evidence="3 4" key="1">
    <citation type="journal article" date="2018" name="Front. Plant Sci.">
        <title>Red Clover (Trifolium pratense) and Zigzag Clover (T. medium) - A Picture of Genomic Similarities and Differences.</title>
        <authorList>
            <person name="Dluhosova J."/>
            <person name="Istvanek J."/>
            <person name="Nedelnik J."/>
            <person name="Repkova J."/>
        </authorList>
    </citation>
    <scope>NUCLEOTIDE SEQUENCE [LARGE SCALE GENOMIC DNA]</scope>
    <source>
        <strain evidence="4">cv. 10/8</strain>
        <tissue evidence="3">Leaf</tissue>
    </source>
</reference>
<dbReference type="AlphaFoldDB" id="A0A392N371"/>
<dbReference type="GO" id="GO:0006891">
    <property type="term" value="P:intra-Golgi vesicle-mediated transport"/>
    <property type="evidence" value="ECO:0007669"/>
    <property type="project" value="TreeGrafter"/>
</dbReference>
<dbReference type="GO" id="GO:0030126">
    <property type="term" value="C:COPI vesicle coat"/>
    <property type="evidence" value="ECO:0007669"/>
    <property type="project" value="InterPro"/>
</dbReference>
<dbReference type="PANTHER" id="PTHR10635:SF0">
    <property type="entry name" value="COATOMER SUBUNIT BETA"/>
    <property type="match status" value="1"/>
</dbReference>
<protein>
    <submittedName>
        <fullName evidence="3">Coatomer subunit beta-1-like</fullName>
    </submittedName>
</protein>
<dbReference type="InterPro" id="IPR016460">
    <property type="entry name" value="COPB1"/>
</dbReference>
<proteinExistence type="predicted"/>
<dbReference type="Pfam" id="PF07718">
    <property type="entry name" value="Coatamer_beta_C"/>
    <property type="match status" value="1"/>
</dbReference>
<feature type="domain" description="Coatomer beta subunit C-terminal" evidence="2">
    <location>
        <begin position="5"/>
        <end position="74"/>
    </location>
</feature>
<feature type="compositionally biased region" description="Basic and acidic residues" evidence="1">
    <location>
        <begin position="12"/>
        <end position="25"/>
    </location>
</feature>
<name>A0A392N371_9FABA</name>
<accession>A0A392N371</accession>
<dbReference type="InterPro" id="IPR011710">
    <property type="entry name" value="Coatomer_bsu_C"/>
</dbReference>
<dbReference type="PANTHER" id="PTHR10635">
    <property type="entry name" value="COATOMER SUBUNIT BETA"/>
    <property type="match status" value="1"/>
</dbReference>